<evidence type="ECO:0008006" key="3">
    <source>
        <dbReference type="Google" id="ProtNLM"/>
    </source>
</evidence>
<proteinExistence type="predicted"/>
<evidence type="ECO:0000313" key="2">
    <source>
        <dbReference type="Proteomes" id="UP000255411"/>
    </source>
</evidence>
<dbReference type="RefSeq" id="WP_115130682.1">
    <property type="nucleotide sequence ID" value="NZ_CP022601.1"/>
</dbReference>
<name>A0A345VLQ3_9STRE</name>
<protein>
    <recommendedName>
        <fullName evidence="3">Phage protein</fullName>
    </recommendedName>
</protein>
<gene>
    <name evidence="1" type="ORF">Sp14A_17480</name>
</gene>
<accession>A0A345VLQ3</accession>
<dbReference type="Proteomes" id="UP000255411">
    <property type="component" value="Chromosome"/>
</dbReference>
<organism evidence="1 2">
    <name type="scientific">Streptococcus pluranimalium</name>
    <dbReference type="NCBI Taxonomy" id="82348"/>
    <lineage>
        <taxon>Bacteria</taxon>
        <taxon>Bacillati</taxon>
        <taxon>Bacillota</taxon>
        <taxon>Bacilli</taxon>
        <taxon>Lactobacillales</taxon>
        <taxon>Streptococcaceae</taxon>
        <taxon>Streptococcus</taxon>
    </lineage>
</organism>
<evidence type="ECO:0000313" key="1">
    <source>
        <dbReference type="EMBL" id="AXJ13655.1"/>
    </source>
</evidence>
<dbReference type="AlphaFoldDB" id="A0A345VLQ3"/>
<sequence length="140" mass="16263">MNAKQLIKELQTIPKLIRDLEEERHATLSLLSSSHSYSDTRVQTSKTNAQEAKTVAYLDKNDYMLKHIEQLHQKRQRMLEYVYAVKDMRLVLVLITIINSQTLTEAQDKLEIGKSKFFRDKKKAMEALDEVLNKTEKAPA</sequence>
<reference evidence="1 2" key="1">
    <citation type="submission" date="2017-07" db="EMBL/GenBank/DDBJ databases">
        <title>Streptococcus pluranimalium as cause of bovine abortion.</title>
        <authorList>
            <person name="Rodriguez Campos S."/>
            <person name="Gobeli Brawand S."/>
            <person name="Brodard I."/>
            <person name="Rychener L."/>
            <person name="Perreten V."/>
        </authorList>
    </citation>
    <scope>NUCLEOTIDE SEQUENCE [LARGE SCALE GENOMIC DNA]</scope>
    <source>
        <strain evidence="1 2">14A0014</strain>
    </source>
</reference>
<dbReference type="EMBL" id="CP022601">
    <property type="protein sequence ID" value="AXJ13655.1"/>
    <property type="molecule type" value="Genomic_DNA"/>
</dbReference>